<dbReference type="Pfam" id="PF08241">
    <property type="entry name" value="Methyltransf_11"/>
    <property type="match status" value="1"/>
</dbReference>
<name>A0AAN6LZZ0_9PLEO</name>
<keyword evidence="4" id="KW-1185">Reference proteome</keyword>
<accession>A0AAN6LZZ0</accession>
<dbReference type="EMBL" id="WVTA01000007">
    <property type="protein sequence ID" value="KAK3208470.1"/>
    <property type="molecule type" value="Genomic_DNA"/>
</dbReference>
<feature type="domain" description="Methyltransferase type 11" evidence="2">
    <location>
        <begin position="663"/>
        <end position="719"/>
    </location>
</feature>
<evidence type="ECO:0000256" key="1">
    <source>
        <dbReference type="SAM" id="MobiDB-lite"/>
    </source>
</evidence>
<protein>
    <recommendedName>
        <fullName evidence="2">Methyltransferase type 11 domain-containing protein</fullName>
    </recommendedName>
</protein>
<feature type="region of interest" description="Disordered" evidence="1">
    <location>
        <begin position="251"/>
        <end position="282"/>
    </location>
</feature>
<gene>
    <name evidence="3" type="ORF">GRF29_77g811884</name>
</gene>
<feature type="region of interest" description="Disordered" evidence="1">
    <location>
        <begin position="202"/>
        <end position="232"/>
    </location>
</feature>
<organism evidence="3 4">
    <name type="scientific">Pseudopithomyces chartarum</name>
    <dbReference type="NCBI Taxonomy" id="1892770"/>
    <lineage>
        <taxon>Eukaryota</taxon>
        <taxon>Fungi</taxon>
        <taxon>Dikarya</taxon>
        <taxon>Ascomycota</taxon>
        <taxon>Pezizomycotina</taxon>
        <taxon>Dothideomycetes</taxon>
        <taxon>Pleosporomycetidae</taxon>
        <taxon>Pleosporales</taxon>
        <taxon>Massarineae</taxon>
        <taxon>Didymosphaeriaceae</taxon>
        <taxon>Pseudopithomyces</taxon>
    </lineage>
</organism>
<evidence type="ECO:0000313" key="3">
    <source>
        <dbReference type="EMBL" id="KAK3208470.1"/>
    </source>
</evidence>
<dbReference type="InterPro" id="IPR029063">
    <property type="entry name" value="SAM-dependent_MTases_sf"/>
</dbReference>
<proteinExistence type="predicted"/>
<dbReference type="PANTHER" id="PTHR43591:SF103">
    <property type="entry name" value="METHYLTRANSFERASE TYPE 11 DOMAIN-CONTAINING PROTEIN"/>
    <property type="match status" value="1"/>
</dbReference>
<dbReference type="InterPro" id="IPR013216">
    <property type="entry name" value="Methyltransf_11"/>
</dbReference>
<dbReference type="AlphaFoldDB" id="A0AAN6LZZ0"/>
<evidence type="ECO:0000313" key="4">
    <source>
        <dbReference type="Proteomes" id="UP001280581"/>
    </source>
</evidence>
<dbReference type="PANTHER" id="PTHR43591">
    <property type="entry name" value="METHYLTRANSFERASE"/>
    <property type="match status" value="1"/>
</dbReference>
<reference evidence="3 4" key="1">
    <citation type="submission" date="2021-02" db="EMBL/GenBank/DDBJ databases">
        <title>Genome assembly of Pseudopithomyces chartarum.</title>
        <authorList>
            <person name="Jauregui R."/>
            <person name="Singh J."/>
            <person name="Voisey C."/>
        </authorList>
    </citation>
    <scope>NUCLEOTIDE SEQUENCE [LARGE SCALE GENOMIC DNA]</scope>
    <source>
        <strain evidence="3 4">AGR01</strain>
    </source>
</reference>
<sequence>MPEILPPAAYASAAIGTADFPQYSVSPLDERHTLNVVDDDSNVPRYYFTPRFSTTSTYQPSADSPRSCQDYPASKLPGTFLDVMKLSPAPSPMHAYPPTAYSVSYRASRADSDFDSLYDVTDDEAEVPLQASASVKKLARTSRSRYPSLIIPSPSAWPTIEKLKSALSAQPPQTPSQLLTPSKQALSLITSHNLLVPARSAAPSLDGSLSSEEMDKLSCPSTPDTHKRESIASVDSWAPVQLDVQALETLRRLSRSRDSSRGSSPERQGSRGTNGSDGEMREVRPMLNLRIPSGLPQNSSGNTPVSALSVPSPGGFFSSLQTTARHTWSLPKRDESIPNTSTAEKFYSLPWAFQQSNLAQHAITLAGSTLDGFDDGLPTSRPVMLGDIEGAVEVSEIHPAKTIFQYNENYHVELQKLSSANIERTGHWLEEQEELQAALRDMEIISSPSLSTRVHSRGNSIDKIIKKSVKFAEESPKTPKEEEEEPKKNVTYVQGFEFLRQRTRTMDVYIHRQTRAEAMHVHRRCNPQAHQDQLLGKFELTNPVRPAPPRPVSEFYVNDPTVLKERIARAQMERQALDQMLPICWVLQALRQLNGGKLLSKPAARIVRRTSLPKILDVGGMPTNDWAWDVAYDYPYATITTVYTVGHNLTSNVTGPVNHKHTIVPNLWTLPFPSGHFDVVSARTLHELLKTVKPLSRSMDEYDLCLKECYRCLKPGGILEFSLIDADIIHAGRHAQALGVEFGFNLKTRGYDAAPTKSFLPRLRKAGFRDVRRMWMVLPMGKTAANWKDTLPVGCETKQTERSIGPGGEVMESEAPVWGTTVDAAMMTGIVGSWYWEKWMLRLQVEMGKEEEKLLEGVVQVLEEGAAAGSGWRYLTGFAKK</sequence>
<feature type="compositionally biased region" description="Basic and acidic residues" evidence="1">
    <location>
        <begin position="251"/>
        <end position="260"/>
    </location>
</feature>
<dbReference type="Proteomes" id="UP001280581">
    <property type="component" value="Unassembled WGS sequence"/>
</dbReference>
<comment type="caution">
    <text evidence="3">The sequence shown here is derived from an EMBL/GenBank/DDBJ whole genome shotgun (WGS) entry which is preliminary data.</text>
</comment>
<dbReference type="GO" id="GO:0008757">
    <property type="term" value="F:S-adenosylmethionine-dependent methyltransferase activity"/>
    <property type="evidence" value="ECO:0007669"/>
    <property type="project" value="InterPro"/>
</dbReference>
<dbReference type="SUPFAM" id="SSF53335">
    <property type="entry name" value="S-adenosyl-L-methionine-dependent methyltransferases"/>
    <property type="match status" value="1"/>
</dbReference>
<evidence type="ECO:0000259" key="2">
    <source>
        <dbReference type="Pfam" id="PF08241"/>
    </source>
</evidence>
<dbReference type="Gene3D" id="3.40.50.150">
    <property type="entry name" value="Vaccinia Virus protein VP39"/>
    <property type="match status" value="1"/>
</dbReference>